<dbReference type="eggNOG" id="arCOG00560">
    <property type="taxonomic scope" value="Archaea"/>
</dbReference>
<dbReference type="GO" id="GO:0005524">
    <property type="term" value="F:ATP binding"/>
    <property type="evidence" value="ECO:0007669"/>
    <property type="project" value="UniProtKB-KW"/>
</dbReference>
<keyword evidence="3" id="KW-0067">ATP-binding</keyword>
<comment type="similarity">
    <text evidence="1">Belongs to the helicase family. RecQ subfamily.</text>
</comment>
<evidence type="ECO:0000256" key="2">
    <source>
        <dbReference type="ARBA" id="ARBA00022741"/>
    </source>
</evidence>
<keyword evidence="12" id="KW-1185">Reference proteome</keyword>
<dbReference type="GO" id="GO:0003677">
    <property type="term" value="F:DNA binding"/>
    <property type="evidence" value="ECO:0007669"/>
    <property type="project" value="UniProtKB-KW"/>
</dbReference>
<feature type="domain" description="Helicase C-terminal" evidence="10">
    <location>
        <begin position="911"/>
        <end position="1070"/>
    </location>
</feature>
<dbReference type="InterPro" id="IPR001650">
    <property type="entry name" value="Helicase_C-like"/>
</dbReference>
<dbReference type="GO" id="GO:0005737">
    <property type="term" value="C:cytoplasm"/>
    <property type="evidence" value="ECO:0007669"/>
    <property type="project" value="TreeGrafter"/>
</dbReference>
<dbReference type="PANTHER" id="PTHR13710:SF105">
    <property type="entry name" value="ATP-DEPENDENT DNA HELICASE Q1"/>
    <property type="match status" value="1"/>
</dbReference>
<dbReference type="InParanoid" id="L0A7P2"/>
<dbReference type="STRING" id="1056495.Calag_0049"/>
<dbReference type="EC" id="5.6.2.4" evidence="7"/>
<dbReference type="Gene3D" id="3.40.50.300">
    <property type="entry name" value="P-loop containing nucleotide triphosphate hydrolases"/>
    <property type="match status" value="2"/>
</dbReference>
<dbReference type="GO" id="GO:0009378">
    <property type="term" value="F:four-way junction helicase activity"/>
    <property type="evidence" value="ECO:0007669"/>
    <property type="project" value="TreeGrafter"/>
</dbReference>
<dbReference type="SMART" id="SM00490">
    <property type="entry name" value="HELICc"/>
    <property type="match status" value="1"/>
</dbReference>
<evidence type="ECO:0000256" key="3">
    <source>
        <dbReference type="ARBA" id="ARBA00022840"/>
    </source>
</evidence>
<dbReference type="InterPro" id="IPR011545">
    <property type="entry name" value="DEAD/DEAH_box_helicase_dom"/>
</dbReference>
<evidence type="ECO:0000256" key="1">
    <source>
        <dbReference type="ARBA" id="ARBA00005446"/>
    </source>
</evidence>
<evidence type="ECO:0000256" key="7">
    <source>
        <dbReference type="ARBA" id="ARBA00034808"/>
    </source>
</evidence>
<keyword evidence="4" id="KW-0238">DNA-binding</keyword>
<dbReference type="Pfam" id="PF00270">
    <property type="entry name" value="DEAD"/>
    <property type="match status" value="1"/>
</dbReference>
<evidence type="ECO:0000259" key="9">
    <source>
        <dbReference type="PROSITE" id="PS51192"/>
    </source>
</evidence>
<dbReference type="HOGENOM" id="CLU_254017_0_0_2"/>
<evidence type="ECO:0000259" key="10">
    <source>
        <dbReference type="PROSITE" id="PS51194"/>
    </source>
</evidence>
<dbReference type="GO" id="GO:0000724">
    <property type="term" value="P:double-strand break repair via homologous recombination"/>
    <property type="evidence" value="ECO:0007669"/>
    <property type="project" value="TreeGrafter"/>
</dbReference>
<organism evidence="11 12">
    <name type="scientific">Caldisphaera lagunensis (strain DSM 15908 / JCM 11604 / ANMR 0165 / IC-154)</name>
    <dbReference type="NCBI Taxonomy" id="1056495"/>
    <lineage>
        <taxon>Archaea</taxon>
        <taxon>Thermoproteota</taxon>
        <taxon>Thermoprotei</taxon>
        <taxon>Acidilobales</taxon>
        <taxon>Caldisphaeraceae</taxon>
        <taxon>Caldisphaera</taxon>
    </lineage>
</organism>
<keyword evidence="8" id="KW-0812">Transmembrane</keyword>
<dbReference type="Proteomes" id="UP000010469">
    <property type="component" value="Chromosome"/>
</dbReference>
<dbReference type="KEGG" id="clg:Calag_0049"/>
<keyword evidence="8" id="KW-1133">Transmembrane helix</keyword>
<dbReference type="SUPFAM" id="SSF52540">
    <property type="entry name" value="P-loop containing nucleoside triphosphate hydrolases"/>
    <property type="match status" value="1"/>
</dbReference>
<dbReference type="Pfam" id="PF00271">
    <property type="entry name" value="Helicase_C"/>
    <property type="match status" value="1"/>
</dbReference>
<evidence type="ECO:0000313" key="11">
    <source>
        <dbReference type="EMBL" id="AFZ69841.1"/>
    </source>
</evidence>
<dbReference type="GO" id="GO:0043138">
    <property type="term" value="F:3'-5' DNA helicase activity"/>
    <property type="evidence" value="ECO:0007669"/>
    <property type="project" value="UniProtKB-EC"/>
</dbReference>
<keyword evidence="8" id="KW-0472">Membrane</keyword>
<dbReference type="GO" id="GO:0005694">
    <property type="term" value="C:chromosome"/>
    <property type="evidence" value="ECO:0007669"/>
    <property type="project" value="TreeGrafter"/>
</dbReference>
<feature type="transmembrane region" description="Helical" evidence="8">
    <location>
        <begin position="7"/>
        <end position="27"/>
    </location>
</feature>
<dbReference type="InterPro" id="IPR014001">
    <property type="entry name" value="Helicase_ATP-bd"/>
</dbReference>
<gene>
    <name evidence="11" type="ordered locus">Calag_0049</name>
</gene>
<dbReference type="SMART" id="SM00487">
    <property type="entry name" value="DEXDc"/>
    <property type="match status" value="1"/>
</dbReference>
<reference evidence="12" key="1">
    <citation type="submission" date="2012-03" db="EMBL/GenBank/DDBJ databases">
        <title>Complete genome of Caldisphaera lagunensis DSM 15908.</title>
        <authorList>
            <person name="Lucas S."/>
            <person name="Copeland A."/>
            <person name="Lapidus A."/>
            <person name="Glavina del Rio T."/>
            <person name="Dalin E."/>
            <person name="Tice H."/>
            <person name="Bruce D."/>
            <person name="Goodwin L."/>
            <person name="Pitluck S."/>
            <person name="Peters L."/>
            <person name="Mikhailova N."/>
            <person name="Teshima H."/>
            <person name="Kyrpides N."/>
            <person name="Mavromatis K."/>
            <person name="Ivanova N."/>
            <person name="Brettin T."/>
            <person name="Detter J.C."/>
            <person name="Han C."/>
            <person name="Larimer F."/>
            <person name="Land M."/>
            <person name="Hauser L."/>
            <person name="Markowitz V."/>
            <person name="Cheng J.-F."/>
            <person name="Hugenholtz P."/>
            <person name="Woyke T."/>
            <person name="Wu D."/>
            <person name="Spring S."/>
            <person name="Schroeder M."/>
            <person name="Brambilla E."/>
            <person name="Klenk H.-P."/>
            <person name="Eisen J.A."/>
        </authorList>
    </citation>
    <scope>NUCLEOTIDE SEQUENCE [LARGE SCALE GENOMIC DNA]</scope>
    <source>
        <strain evidence="12">DSM 15908 / JCM 11604 / IC-154</strain>
    </source>
</reference>
<accession>L0A7P2</accession>
<keyword evidence="5" id="KW-0413">Isomerase</keyword>
<evidence type="ECO:0000256" key="5">
    <source>
        <dbReference type="ARBA" id="ARBA00023235"/>
    </source>
</evidence>
<sequence>MQKLLTMIITIATIIIIIGIISYILYYNSKKILFQNKKIPKKFLKKIYINTIEWYITTSKNYFSNYAKLILENKEDLDVIRLSKLIRRLNDCPKDSENLSLYLPKLGLYEDVIMLSSKGCSVSSESLLESRNALVALGISKWEKEASIKLGKEPILSKKADIISLYCSKDKISAYVDGLEIDIPPKGSEWRIMDPKESLELLLSSLKPSKIMYWGDCETKFDNYNAINVKNLYSIAFPDSETSIVSAYYHLMIPFSTSLAKAVYTIALLSKKIIELVNVDWKNMPDDVKYAETLPDVQLPKNEESYVIISDKPRLIYPIWKPYTIKPLPLNGNKWDYAARISMAILKERHGDITKAALIRRGIELDKSLPYLIVGNIIKNNEQLKDGYQVEPWDLDCVEKINKAKLDCIGSNEDCLFMHGLTIWEKELINIGASIPCKNSLTSNDPRGIEINDSINIKFNELFTESFIPYEISKSLNINGPTKTKVKVISYSSDIKDPVKASEAALKLLGYEGKRLIITPNNALAKNISNIIDGVYIENPNDMDYWFNGNKVGVISYEKNLFLPETSFVASNVVLVFPERMINNLNKTIKNIGNYDFYIYRTLELSSKYGSKAISRALSLHENREFIELVEPKEDVFIKNEINYNYLLDEVNSYFNKLWKSKPRPYQQLSISSFFKMLEKGNPTVEIVILPTGAGKSAIFQIISKVLQDSGFGGSAIIVSPLKALIHDQVENAKAKGFKTLYIDSSIPLSKRIDAIKSTKAGFLDFLYITPERFGTELIDDIFENGSPSLIVLDEAHTLSKWGFSFRPSYLYMATKLQKIRKNGYPPIIALTATAPKDVINDILESLGYNPNDAETHHISLKNEETLNIDYNGKPLVLIAPTIRDELKFDVIAVPDSGEERLKILAENVRNLEEWADKFNKPWLGLIFAPYVESKNAWWFNAENLSKWLSDELNEEVLFYHGKLNEHKRREIEKQLMELSKNSNGPRISVVTKAFGMGIDIPNIRWIIHSMPSESIEDFYQESGRAGRDGNEAKIITLFNPNDILRRKALAQRSSIKASELLKIYNKILAYRSFFSEKSGKVEIIPVPLDVLSKDEWASVRYLDVLRNAGVLDYSLIKGPIKAYQANKKEIEMIYGWCIPFEKDYCLTKGGLEKINNELKPIDVSTALCQVNNIKYQAFIALNKNLNISKEYCNNSFSSDYNKNLIALISLSPGEKRQTKFLDEDIFNEVLRFSKREIQKIEDMQKIIEEAIAIRSRNGQNSVDPFIKKKVEEYLTKDMEKFNYKKIKDLGNVIECTPLKDCANKIAQTIVDMENTFGKGNVTIAVNSIESLEEVEKEYRKITGITPKFSNEAYRKILTYINKGKEEKIMDFGYIVVIAKKNSRNEIMEDFLKKYKYAVSYFYKF</sequence>
<evidence type="ECO:0000256" key="6">
    <source>
        <dbReference type="ARBA" id="ARBA00034617"/>
    </source>
</evidence>
<evidence type="ECO:0000256" key="8">
    <source>
        <dbReference type="SAM" id="Phobius"/>
    </source>
</evidence>
<keyword evidence="11" id="KW-0347">Helicase</keyword>
<evidence type="ECO:0000256" key="4">
    <source>
        <dbReference type="ARBA" id="ARBA00023125"/>
    </source>
</evidence>
<protein>
    <recommendedName>
        <fullName evidence="7">DNA 3'-5' helicase</fullName>
        <ecNumber evidence="7">5.6.2.4</ecNumber>
    </recommendedName>
</protein>
<comment type="catalytic activity">
    <reaction evidence="6">
        <text>Couples ATP hydrolysis with the unwinding of duplex DNA by translocating in the 3'-5' direction.</text>
        <dbReference type="EC" id="5.6.2.4"/>
    </reaction>
</comment>
<keyword evidence="2" id="KW-0547">Nucleotide-binding</keyword>
<dbReference type="EMBL" id="CP003378">
    <property type="protein sequence ID" value="AFZ69841.1"/>
    <property type="molecule type" value="Genomic_DNA"/>
</dbReference>
<keyword evidence="11" id="KW-0378">Hydrolase</keyword>
<dbReference type="PROSITE" id="PS51192">
    <property type="entry name" value="HELICASE_ATP_BIND_1"/>
    <property type="match status" value="1"/>
</dbReference>
<name>L0A7P2_CALLD</name>
<dbReference type="PROSITE" id="PS51194">
    <property type="entry name" value="HELICASE_CTER"/>
    <property type="match status" value="1"/>
</dbReference>
<proteinExistence type="inferred from homology"/>
<evidence type="ECO:0000313" key="12">
    <source>
        <dbReference type="Proteomes" id="UP000010469"/>
    </source>
</evidence>
<dbReference type="InterPro" id="IPR027417">
    <property type="entry name" value="P-loop_NTPase"/>
</dbReference>
<feature type="domain" description="Helicase ATP-binding" evidence="9">
    <location>
        <begin position="677"/>
        <end position="853"/>
    </location>
</feature>
<dbReference type="PANTHER" id="PTHR13710">
    <property type="entry name" value="DNA HELICASE RECQ FAMILY MEMBER"/>
    <property type="match status" value="1"/>
</dbReference>